<proteinExistence type="predicted"/>
<accession>A0ABS6ETF3</accession>
<dbReference type="EMBL" id="JAHLQI010000005">
    <property type="protein sequence ID" value="MBU5490969.1"/>
    <property type="molecule type" value="Genomic_DNA"/>
</dbReference>
<dbReference type="PANTHER" id="PTHR14859">
    <property type="entry name" value="CALCOFLUOR WHITE HYPERSENSITIVE PROTEIN PRECURSOR"/>
    <property type="match status" value="1"/>
</dbReference>
<dbReference type="InterPro" id="IPR005135">
    <property type="entry name" value="Endo/exonuclease/phosphatase"/>
</dbReference>
<reference evidence="2 3" key="1">
    <citation type="submission" date="2021-06" db="EMBL/GenBank/DDBJ databases">
        <authorList>
            <person name="Sun Q."/>
            <person name="Li D."/>
        </authorList>
    </citation>
    <scope>NUCLEOTIDE SEQUENCE [LARGE SCALE GENOMIC DNA]</scope>
    <source>
        <strain evidence="2 3">MSJd-7</strain>
    </source>
</reference>
<evidence type="ECO:0000313" key="3">
    <source>
        <dbReference type="Proteomes" id="UP000783588"/>
    </source>
</evidence>
<evidence type="ECO:0000259" key="1">
    <source>
        <dbReference type="Pfam" id="PF03372"/>
    </source>
</evidence>
<name>A0ABS6ETF3_9FIRM</name>
<gene>
    <name evidence="2" type="ORF">KQI75_10125</name>
</gene>
<organism evidence="2 3">
    <name type="scientific">Butyricicoccus intestinisimiae</name>
    <dbReference type="NCBI Taxonomy" id="2841509"/>
    <lineage>
        <taxon>Bacteria</taxon>
        <taxon>Bacillati</taxon>
        <taxon>Bacillota</taxon>
        <taxon>Clostridia</taxon>
        <taxon>Eubacteriales</taxon>
        <taxon>Butyricicoccaceae</taxon>
        <taxon>Butyricicoccus</taxon>
    </lineage>
</organism>
<comment type="caution">
    <text evidence="2">The sequence shown here is derived from an EMBL/GenBank/DDBJ whole genome shotgun (WGS) entry which is preliminary data.</text>
</comment>
<dbReference type="PANTHER" id="PTHR14859:SF15">
    <property type="entry name" value="ENDONUCLEASE_EXONUCLEASE_PHOSPHATASE DOMAIN-CONTAINING PROTEIN"/>
    <property type="match status" value="1"/>
</dbReference>
<dbReference type="RefSeq" id="WP_216470683.1">
    <property type="nucleotide sequence ID" value="NZ_JAHLQI010000005.1"/>
</dbReference>
<protein>
    <recommendedName>
        <fullName evidence="1">Endonuclease/exonuclease/phosphatase domain-containing protein</fullName>
    </recommendedName>
</protein>
<feature type="domain" description="Endonuclease/exonuclease/phosphatase" evidence="1">
    <location>
        <begin position="113"/>
        <end position="229"/>
    </location>
</feature>
<dbReference type="InterPro" id="IPR051916">
    <property type="entry name" value="GPI-anchor_lipid_remodeler"/>
</dbReference>
<evidence type="ECO:0000313" key="2">
    <source>
        <dbReference type="EMBL" id="MBU5490969.1"/>
    </source>
</evidence>
<dbReference type="Pfam" id="PF03372">
    <property type="entry name" value="Exo_endo_phos"/>
    <property type="match status" value="1"/>
</dbReference>
<sequence>MQGMSYEKRIALGNQVPTLGQFQVIKQIPQYQTCEVHNLVPAPKNVPETLKHVVFNIERGVTLHETIDFLKMCPDLKDIDIIYANELDDGAERSGNQNVAMEIAKAIGMNYAYGLEFIELVNPNDEKGFHGNALFSRWPIRWAKAVHLPEQYNWYFDRQKRIGARVGIVCSLDVGGREVGAVVVHLENRTDSAGRAAQMDAIYQEIQRSFAPDVPIMIGGDLNTNTFDGNDIPGFTKLFNDPKRLAEHMAKVENYERALPQAEEHGFSYHEFSSTEGTRRKPMPNGACMLLKLDWLMARGMTCQERGTISTETKDCTWAQPDSALAKFTGKELSDHNACWAICKFQ</sequence>
<dbReference type="Proteomes" id="UP000783588">
    <property type="component" value="Unassembled WGS sequence"/>
</dbReference>
<keyword evidence="3" id="KW-1185">Reference proteome</keyword>